<dbReference type="EMBL" id="BGZK01000520">
    <property type="protein sequence ID" value="GBP48265.1"/>
    <property type="molecule type" value="Genomic_DNA"/>
</dbReference>
<reference evidence="1 2" key="1">
    <citation type="journal article" date="2019" name="Commun. Biol.">
        <title>The bagworm genome reveals a unique fibroin gene that provides high tensile strength.</title>
        <authorList>
            <person name="Kono N."/>
            <person name="Nakamura H."/>
            <person name="Ohtoshi R."/>
            <person name="Tomita M."/>
            <person name="Numata K."/>
            <person name="Arakawa K."/>
        </authorList>
    </citation>
    <scope>NUCLEOTIDE SEQUENCE [LARGE SCALE GENOMIC DNA]</scope>
</reference>
<comment type="caution">
    <text evidence="1">The sequence shown here is derived from an EMBL/GenBank/DDBJ whole genome shotgun (WGS) entry which is preliminary data.</text>
</comment>
<dbReference type="Proteomes" id="UP000299102">
    <property type="component" value="Unassembled WGS sequence"/>
</dbReference>
<evidence type="ECO:0000313" key="1">
    <source>
        <dbReference type="EMBL" id="GBP48265.1"/>
    </source>
</evidence>
<gene>
    <name evidence="1" type="ORF">EVAR_42985_1</name>
</gene>
<accession>A0A4C1WDQ9</accession>
<dbReference type="AlphaFoldDB" id="A0A4C1WDQ9"/>
<sequence length="138" mass="14985">MNTLSLNCARNSNRCSLSYRECSEVCSDESERLFLAGVTWQRRVTVPTISSGLSVRGVALSVACASCRICAALSIAVLPHGDPYASRPSLFRFRFAYLPYDSTRAPRTARSSRCGILCGALRERLTTAGNSCGCHNGR</sequence>
<organism evidence="1 2">
    <name type="scientific">Eumeta variegata</name>
    <name type="common">Bagworm moth</name>
    <name type="synonym">Eumeta japonica</name>
    <dbReference type="NCBI Taxonomy" id="151549"/>
    <lineage>
        <taxon>Eukaryota</taxon>
        <taxon>Metazoa</taxon>
        <taxon>Ecdysozoa</taxon>
        <taxon>Arthropoda</taxon>
        <taxon>Hexapoda</taxon>
        <taxon>Insecta</taxon>
        <taxon>Pterygota</taxon>
        <taxon>Neoptera</taxon>
        <taxon>Endopterygota</taxon>
        <taxon>Lepidoptera</taxon>
        <taxon>Glossata</taxon>
        <taxon>Ditrysia</taxon>
        <taxon>Tineoidea</taxon>
        <taxon>Psychidae</taxon>
        <taxon>Oiketicinae</taxon>
        <taxon>Eumeta</taxon>
    </lineage>
</organism>
<keyword evidence="2" id="KW-1185">Reference proteome</keyword>
<evidence type="ECO:0000313" key="2">
    <source>
        <dbReference type="Proteomes" id="UP000299102"/>
    </source>
</evidence>
<protein>
    <submittedName>
        <fullName evidence="1">Uncharacterized protein</fullName>
    </submittedName>
</protein>
<name>A0A4C1WDQ9_EUMVA</name>
<proteinExistence type="predicted"/>